<dbReference type="GO" id="GO:0003677">
    <property type="term" value="F:DNA binding"/>
    <property type="evidence" value="ECO:0007669"/>
    <property type="project" value="InterPro"/>
</dbReference>
<proteinExistence type="inferred from homology"/>
<dbReference type="GO" id="GO:0006402">
    <property type="term" value="P:mRNA catabolic process"/>
    <property type="evidence" value="ECO:0007669"/>
    <property type="project" value="TreeGrafter"/>
</dbReference>
<dbReference type="GO" id="GO:0016075">
    <property type="term" value="P:rRNA catabolic process"/>
    <property type="evidence" value="ECO:0007669"/>
    <property type="project" value="TreeGrafter"/>
</dbReference>
<keyword evidence="2" id="KW-1277">Toxin-antitoxin system</keyword>
<comment type="similarity">
    <text evidence="1">Belongs to the PemK/MazF family.</text>
</comment>
<evidence type="ECO:0000313" key="3">
    <source>
        <dbReference type="EMBL" id="AZG44571.1"/>
    </source>
</evidence>
<dbReference type="Pfam" id="PF02452">
    <property type="entry name" value="PemK_toxin"/>
    <property type="match status" value="1"/>
</dbReference>
<reference evidence="3 4" key="1">
    <citation type="submission" date="2018-11" db="EMBL/GenBank/DDBJ databases">
        <title>Gordonia insulae sp. nov., isolated from an island soil.</title>
        <authorList>
            <person name="Kim Y.S."/>
            <person name="Kim S.B."/>
        </authorList>
    </citation>
    <scope>NUCLEOTIDE SEQUENCE [LARGE SCALE GENOMIC DNA]</scope>
    <source>
        <strain evidence="3 4">MMS17-SY073</strain>
    </source>
</reference>
<dbReference type="InterPro" id="IPR011067">
    <property type="entry name" value="Plasmid_toxin/cell-grow_inhib"/>
</dbReference>
<keyword evidence="3" id="KW-0378">Hydrolase</keyword>
<dbReference type="InterPro" id="IPR003477">
    <property type="entry name" value="PemK-like"/>
</dbReference>
<name>A0A3G8JHF2_9ACTN</name>
<evidence type="ECO:0000256" key="2">
    <source>
        <dbReference type="ARBA" id="ARBA00022649"/>
    </source>
</evidence>
<dbReference type="KEGG" id="gom:D7316_01157"/>
<dbReference type="SUPFAM" id="SSF50118">
    <property type="entry name" value="Cell growth inhibitor/plasmid maintenance toxic component"/>
    <property type="match status" value="1"/>
</dbReference>
<gene>
    <name evidence="3" type="primary">mazF</name>
    <name evidence="3" type="ORF">D7316_01157</name>
</gene>
<dbReference type="EMBL" id="CP033972">
    <property type="protein sequence ID" value="AZG44571.1"/>
    <property type="molecule type" value="Genomic_DNA"/>
</dbReference>
<dbReference type="EC" id="3.1.-.-" evidence="3"/>
<dbReference type="Gene3D" id="2.30.30.110">
    <property type="match status" value="1"/>
</dbReference>
<dbReference type="GO" id="GO:0016787">
    <property type="term" value="F:hydrolase activity"/>
    <property type="evidence" value="ECO:0007669"/>
    <property type="project" value="UniProtKB-KW"/>
</dbReference>
<keyword evidence="4" id="KW-1185">Reference proteome</keyword>
<dbReference type="Proteomes" id="UP000271469">
    <property type="component" value="Chromosome"/>
</dbReference>
<dbReference type="OrthoDB" id="3196747at2"/>
<evidence type="ECO:0000313" key="4">
    <source>
        <dbReference type="Proteomes" id="UP000271469"/>
    </source>
</evidence>
<sequence length="110" mass="11987">MIRGEIWTVAGGAYASKPRPAVIVQDDLFDSTLSVVVAPMTSQLVDAPLMRIRIRGDGDATSGLERDSDVMVDKLTAVRRSNVLTRVGRLTSEQLVEVERSLMAFLGLAR</sequence>
<dbReference type="PANTHER" id="PTHR33988">
    <property type="entry name" value="ENDORIBONUCLEASE MAZF-RELATED"/>
    <property type="match status" value="1"/>
</dbReference>
<dbReference type="GO" id="GO:0004521">
    <property type="term" value="F:RNA endonuclease activity"/>
    <property type="evidence" value="ECO:0007669"/>
    <property type="project" value="TreeGrafter"/>
</dbReference>
<organism evidence="3 4">
    <name type="scientific">Gordonia insulae</name>
    <dbReference type="NCBI Taxonomy" id="2420509"/>
    <lineage>
        <taxon>Bacteria</taxon>
        <taxon>Bacillati</taxon>
        <taxon>Actinomycetota</taxon>
        <taxon>Actinomycetes</taxon>
        <taxon>Mycobacteriales</taxon>
        <taxon>Gordoniaceae</taxon>
        <taxon>Gordonia</taxon>
    </lineage>
</organism>
<dbReference type="AlphaFoldDB" id="A0A3G8JHF2"/>
<dbReference type="PANTHER" id="PTHR33988:SF2">
    <property type="entry name" value="ENDORIBONUCLEASE MAZF"/>
    <property type="match status" value="1"/>
</dbReference>
<accession>A0A3G8JHF2</accession>
<protein>
    <submittedName>
        <fullName evidence="3">Putative endoribonuclease MazF</fullName>
        <ecNumber evidence="3">3.1.-.-</ecNumber>
    </submittedName>
</protein>
<dbReference type="RefSeq" id="WP_124707413.1">
    <property type="nucleotide sequence ID" value="NZ_CP033972.1"/>
</dbReference>
<evidence type="ECO:0000256" key="1">
    <source>
        <dbReference type="ARBA" id="ARBA00007521"/>
    </source>
</evidence>